<dbReference type="AlphaFoldDB" id="A0A927UD80"/>
<evidence type="ECO:0000313" key="3">
    <source>
        <dbReference type="EMBL" id="MBE5919737.1"/>
    </source>
</evidence>
<keyword evidence="2" id="KW-0472">Membrane</keyword>
<dbReference type="Proteomes" id="UP000766246">
    <property type="component" value="Unassembled WGS sequence"/>
</dbReference>
<feature type="region of interest" description="Disordered" evidence="1">
    <location>
        <begin position="1"/>
        <end position="194"/>
    </location>
</feature>
<organism evidence="3 4">
    <name type="scientific">Pseudobutyrivibrio ruminis</name>
    <dbReference type="NCBI Taxonomy" id="46206"/>
    <lineage>
        <taxon>Bacteria</taxon>
        <taxon>Bacillati</taxon>
        <taxon>Bacillota</taxon>
        <taxon>Clostridia</taxon>
        <taxon>Lachnospirales</taxon>
        <taxon>Lachnospiraceae</taxon>
        <taxon>Pseudobutyrivibrio</taxon>
    </lineage>
</organism>
<keyword evidence="2" id="KW-0812">Transmembrane</keyword>
<name>A0A927UD80_9FIRM</name>
<feature type="compositionally biased region" description="Polar residues" evidence="1">
    <location>
        <begin position="33"/>
        <end position="67"/>
    </location>
</feature>
<sequence length="772" mass="86330">MYGETSMNEEKNTIPNGESQDSPKMDNKAKENISPQKETGITSNSDANPVSTNSELNDESYSNNSMNDVELEDDDNEITNDYSDEVDDYDEDVNKQLDLQNKDASSNNKFSNSEQNKNIKDGQNSNENNNENNSSKKQNDKNSKQSDSSDNESQLNNEHHENDSSEQKKDGSSSKDKKGSDSSSDSDGDGDSGSHSLLSLKKSFDNFKAAGKEEDELSQARLIIKGILSFVFSFNILFLPVLIIIGYGISVYNKAVNVISDSYSAAATAGRIDPEDLFESVWLDHKEIIDNSLESTVYPSAIKDAKTLCESLGYEWDETAENLSATNSDDWTSVFGEINYGHLIIGTNISYQLALSDKEKLDEIDMEAILSSSDVYKHLYYLTYEEKEVKVKDKTKTELFIKINPFAIEDLSAILDKRPEEILDKDKALYTYLDQFNMQTAFMTACATQDVIEKLNLNNTTEIYHVNESITIEESTEEYEEIDLGDFETDGWYSLASDVVSETNPTASPSKKFDGWLRLYSEPTGTISSSSFYTNIEKAVPEIYKDVNDKVGNVSNLRPISNWCGYEFGVWDYYYNSNNQKVLGAIHYCKNSITQETGGKLAVNNDGRYLIAVAPGLVKANYWSDTGGVGNNAAWYDYSNKKIDLVLKEKNTGNVYYVPCALGDSKGHTFPYGIIQTGVATPSAASSQVDGATFKKDQGIKNRDHYYKNLGSVEANGYASILDTFSTKLYNEEKYTISQWMTHGPIEFYYTSDKSCIARMNNSFELIGTITY</sequence>
<protein>
    <submittedName>
        <fullName evidence="3">Uncharacterized protein</fullName>
    </submittedName>
</protein>
<reference evidence="3" key="1">
    <citation type="submission" date="2019-04" db="EMBL/GenBank/DDBJ databases">
        <title>Evolution of Biomass-Degrading Anaerobic Consortia Revealed by Metagenomics.</title>
        <authorList>
            <person name="Peng X."/>
        </authorList>
    </citation>
    <scope>NUCLEOTIDE SEQUENCE</scope>
    <source>
        <strain evidence="3">SIG311</strain>
    </source>
</reference>
<dbReference type="EMBL" id="SVER01000017">
    <property type="protein sequence ID" value="MBE5919737.1"/>
    <property type="molecule type" value="Genomic_DNA"/>
</dbReference>
<gene>
    <name evidence="3" type="ORF">E7272_07810</name>
</gene>
<evidence type="ECO:0000256" key="1">
    <source>
        <dbReference type="SAM" id="MobiDB-lite"/>
    </source>
</evidence>
<evidence type="ECO:0000313" key="4">
    <source>
        <dbReference type="Proteomes" id="UP000766246"/>
    </source>
</evidence>
<comment type="caution">
    <text evidence="3">The sequence shown here is derived from an EMBL/GenBank/DDBJ whole genome shotgun (WGS) entry which is preliminary data.</text>
</comment>
<proteinExistence type="predicted"/>
<feature type="compositionally biased region" description="Acidic residues" evidence="1">
    <location>
        <begin position="69"/>
        <end position="91"/>
    </location>
</feature>
<feature type="compositionally biased region" description="Basic and acidic residues" evidence="1">
    <location>
        <begin position="21"/>
        <end position="31"/>
    </location>
</feature>
<accession>A0A927UD80</accession>
<evidence type="ECO:0000256" key="2">
    <source>
        <dbReference type="SAM" id="Phobius"/>
    </source>
</evidence>
<keyword evidence="2" id="KW-1133">Transmembrane helix</keyword>
<feature type="transmembrane region" description="Helical" evidence="2">
    <location>
        <begin position="227"/>
        <end position="249"/>
    </location>
</feature>
<feature type="compositionally biased region" description="Low complexity" evidence="1">
    <location>
        <begin position="145"/>
        <end position="154"/>
    </location>
</feature>
<feature type="compositionally biased region" description="Basic and acidic residues" evidence="1">
    <location>
        <begin position="157"/>
        <end position="180"/>
    </location>
</feature>
<feature type="compositionally biased region" description="Low complexity" evidence="1">
    <location>
        <begin position="123"/>
        <end position="136"/>
    </location>
</feature>
<feature type="compositionally biased region" description="Polar residues" evidence="1">
    <location>
        <begin position="97"/>
        <end position="116"/>
    </location>
</feature>